<feature type="domain" description="SMP-LTD" evidence="14">
    <location>
        <begin position="177"/>
        <end position="361"/>
    </location>
</feature>
<feature type="region of interest" description="Disordered" evidence="12">
    <location>
        <begin position="67"/>
        <end position="95"/>
    </location>
</feature>
<dbReference type="EMBL" id="JAGDFM010000842">
    <property type="protein sequence ID" value="KAG7376029.1"/>
    <property type="molecule type" value="Genomic_DNA"/>
</dbReference>
<keyword evidence="10" id="KW-0446">Lipid-binding</keyword>
<evidence type="ECO:0000259" key="14">
    <source>
        <dbReference type="PROSITE" id="PS51847"/>
    </source>
</evidence>
<keyword evidence="5" id="KW-0479">Metal-binding</keyword>
<keyword evidence="16" id="KW-1185">Reference proteome</keyword>
<evidence type="ECO:0000256" key="1">
    <source>
        <dbReference type="ARBA" id="ARBA00004167"/>
    </source>
</evidence>
<keyword evidence="9" id="KW-0445">Lipid transport</keyword>
<evidence type="ECO:0000256" key="11">
    <source>
        <dbReference type="ARBA" id="ARBA00023136"/>
    </source>
</evidence>
<dbReference type="GO" id="GO:0006869">
    <property type="term" value="P:lipid transport"/>
    <property type="evidence" value="ECO:0007669"/>
    <property type="project" value="UniProtKB-KW"/>
</dbReference>
<dbReference type="AlphaFoldDB" id="A0A8T1V7F6"/>
<keyword evidence="8 13" id="KW-1133">Transmembrane helix</keyword>
<dbReference type="PROSITE" id="PS51847">
    <property type="entry name" value="SMP"/>
    <property type="match status" value="1"/>
</dbReference>
<accession>A0A8T1V7F6</accession>
<evidence type="ECO:0000256" key="13">
    <source>
        <dbReference type="SAM" id="Phobius"/>
    </source>
</evidence>
<dbReference type="InterPro" id="IPR031468">
    <property type="entry name" value="SMP_LBD"/>
</dbReference>
<dbReference type="GO" id="GO:0005783">
    <property type="term" value="C:endoplasmic reticulum"/>
    <property type="evidence" value="ECO:0007669"/>
    <property type="project" value="TreeGrafter"/>
</dbReference>
<reference evidence="15" key="1">
    <citation type="submission" date="2021-02" db="EMBL/GenBank/DDBJ databases">
        <authorList>
            <person name="Palmer J.M."/>
        </authorList>
    </citation>
    <scope>NUCLEOTIDE SEQUENCE</scope>
    <source>
        <strain evidence="15">SCRP734</strain>
    </source>
</reference>
<keyword evidence="7" id="KW-0106">Calcium</keyword>
<dbReference type="GO" id="GO:0008289">
    <property type="term" value="F:lipid binding"/>
    <property type="evidence" value="ECO:0007669"/>
    <property type="project" value="UniProtKB-KW"/>
</dbReference>
<dbReference type="OrthoDB" id="128762at2759"/>
<gene>
    <name evidence="15" type="primary">ESYT1_1</name>
    <name evidence="15" type="ORF">PHYPSEUDO_014617</name>
</gene>
<evidence type="ECO:0000256" key="10">
    <source>
        <dbReference type="ARBA" id="ARBA00023121"/>
    </source>
</evidence>
<comment type="similarity">
    <text evidence="2">Belongs to the synaptotagmin family.</text>
</comment>
<evidence type="ECO:0000256" key="4">
    <source>
        <dbReference type="ARBA" id="ARBA00022692"/>
    </source>
</evidence>
<protein>
    <submittedName>
        <fullName evidence="15">Extended synaptotagmin-1</fullName>
    </submittedName>
</protein>
<evidence type="ECO:0000256" key="6">
    <source>
        <dbReference type="ARBA" id="ARBA00022737"/>
    </source>
</evidence>
<evidence type="ECO:0000256" key="2">
    <source>
        <dbReference type="ARBA" id="ARBA00006996"/>
    </source>
</evidence>
<dbReference type="InterPro" id="IPR045050">
    <property type="entry name" value="Synaptotagmin_plant"/>
</dbReference>
<feature type="transmembrane region" description="Helical" evidence="13">
    <location>
        <begin position="151"/>
        <end position="173"/>
    </location>
</feature>
<evidence type="ECO:0000256" key="9">
    <source>
        <dbReference type="ARBA" id="ARBA00023055"/>
    </source>
</evidence>
<dbReference type="GO" id="GO:0016020">
    <property type="term" value="C:membrane"/>
    <property type="evidence" value="ECO:0007669"/>
    <property type="project" value="UniProtKB-SubCell"/>
</dbReference>
<evidence type="ECO:0000313" key="15">
    <source>
        <dbReference type="EMBL" id="KAG7376029.1"/>
    </source>
</evidence>
<dbReference type="InterPro" id="IPR039010">
    <property type="entry name" value="Synaptotagmin_SMP"/>
</dbReference>
<sequence length="534" mass="59073">MHLTGRSNLVTVDFFFLLAPKHSLRTNREQWAVVAASLAVVLGSLAVGLARRQQSLQVASQSRALVRSDSCQRPTHRDSAQSQYKRGGYGAESDENGIKNTTVVEDMGNAVPSREQIRRGLRDTVLLPAARKALCVVCSAVMFYLGANGHVYVAAVAVFVMISLIVNLTELAATSSPSLSSKSKLRVLRGLDASTLNELLRDDLPHWVKFPDVRVAQQSRCQVVASQLRHGAPVINGIKCLESSDDERVTVDVDLLVVTQNSEVVVSLTNHLLYLGANVEISDFVLRGTLQVELKPLLPRRPTFGAVSVSFLENPTIDFQLKTLHINLMELPALSPTLRKAINGAVERRCLWPNKVLIPFVDDQRMLDMESLIANHPLGVLVIRGLRVSRVCPRRAFSRWSGAYSFCLHFSVGKESEATSTIRGESSSDFAGRSYQLLVIDPRTQDLNVTLERSEAFRPRKQIDSSWVRLDHLKPQVGYEEHSSLGCVGDRSAEFEVYWYPFARQGSSSQDEEEVVASLPDDIARAGVVFVTLL</sequence>
<evidence type="ECO:0000256" key="12">
    <source>
        <dbReference type="SAM" id="MobiDB-lite"/>
    </source>
</evidence>
<keyword evidence="3" id="KW-0813">Transport</keyword>
<keyword evidence="11 13" id="KW-0472">Membrane</keyword>
<comment type="caution">
    <text evidence="15">The sequence shown here is derived from an EMBL/GenBank/DDBJ whole genome shotgun (WGS) entry which is preliminary data.</text>
</comment>
<evidence type="ECO:0000313" key="16">
    <source>
        <dbReference type="Proteomes" id="UP000694044"/>
    </source>
</evidence>
<evidence type="ECO:0000256" key="8">
    <source>
        <dbReference type="ARBA" id="ARBA00022989"/>
    </source>
</evidence>
<dbReference type="PANTHER" id="PTHR10774">
    <property type="entry name" value="EXTENDED SYNAPTOTAGMIN-RELATED"/>
    <property type="match status" value="1"/>
</dbReference>
<keyword evidence="6" id="KW-0677">Repeat</keyword>
<organism evidence="15 16">
    <name type="scientific">Phytophthora pseudosyringae</name>
    <dbReference type="NCBI Taxonomy" id="221518"/>
    <lineage>
        <taxon>Eukaryota</taxon>
        <taxon>Sar</taxon>
        <taxon>Stramenopiles</taxon>
        <taxon>Oomycota</taxon>
        <taxon>Peronosporomycetes</taxon>
        <taxon>Peronosporales</taxon>
        <taxon>Peronosporaceae</taxon>
        <taxon>Phytophthora</taxon>
    </lineage>
</organism>
<evidence type="ECO:0000256" key="3">
    <source>
        <dbReference type="ARBA" id="ARBA00022448"/>
    </source>
</evidence>
<evidence type="ECO:0000256" key="5">
    <source>
        <dbReference type="ARBA" id="ARBA00022723"/>
    </source>
</evidence>
<keyword evidence="4 13" id="KW-0812">Transmembrane</keyword>
<dbReference type="Pfam" id="PF17047">
    <property type="entry name" value="SMP_LBD"/>
    <property type="match status" value="1"/>
</dbReference>
<dbReference type="PANTHER" id="PTHR10774:SF190">
    <property type="entry name" value="C2 CALCIUM_LIPID-BINDING ENDONUCLEASE_EXONUCLEASE_PHOSPHATASE-RELATED"/>
    <property type="match status" value="1"/>
</dbReference>
<dbReference type="GO" id="GO:0046872">
    <property type="term" value="F:metal ion binding"/>
    <property type="evidence" value="ECO:0007669"/>
    <property type="project" value="UniProtKB-KW"/>
</dbReference>
<feature type="transmembrane region" description="Helical" evidence="13">
    <location>
        <begin position="31"/>
        <end position="50"/>
    </location>
</feature>
<proteinExistence type="inferred from homology"/>
<evidence type="ECO:0000256" key="7">
    <source>
        <dbReference type="ARBA" id="ARBA00022837"/>
    </source>
</evidence>
<comment type="subcellular location">
    <subcellularLocation>
        <location evidence="1">Membrane</location>
        <topology evidence="1">Single-pass membrane protein</topology>
    </subcellularLocation>
</comment>
<name>A0A8T1V7F6_9STRA</name>
<dbReference type="Proteomes" id="UP000694044">
    <property type="component" value="Unassembled WGS sequence"/>
</dbReference>